<dbReference type="InterPro" id="IPR000667">
    <property type="entry name" value="Peptidase_S13"/>
</dbReference>
<dbReference type="PANTHER" id="PTHR30023:SF0">
    <property type="entry name" value="PENICILLIN-SENSITIVE CARBOXYPEPTIDASE A"/>
    <property type="match status" value="1"/>
</dbReference>
<comment type="similarity">
    <text evidence="1">Belongs to the peptidase S13 family.</text>
</comment>
<keyword evidence="4" id="KW-0121">Carboxypeptidase</keyword>
<dbReference type="SUPFAM" id="SSF56601">
    <property type="entry name" value="beta-lactamase/transpeptidase-like"/>
    <property type="match status" value="1"/>
</dbReference>
<evidence type="ECO:0000256" key="1">
    <source>
        <dbReference type="ARBA" id="ARBA00006096"/>
    </source>
</evidence>
<dbReference type="AlphaFoldDB" id="I4CA93"/>
<dbReference type="Pfam" id="PF02113">
    <property type="entry name" value="Peptidase_S13"/>
    <property type="match status" value="1"/>
</dbReference>
<evidence type="ECO:0000256" key="2">
    <source>
        <dbReference type="ARBA" id="ARBA00022801"/>
    </source>
</evidence>
<accession>I4CA93</accession>
<gene>
    <name evidence="4" type="ordered locus">Desti_3842</name>
</gene>
<sequence>MKRPPLGTANNRIPNNNDEKTVIPEEKVNMLMLRLKLFTYVNLGFKRPTRAGWMLFVVAVLFYQLLFSPSTALATRFDGQLEAILKRELPADFSVTLQVVESDTDRVLMEKNPDMPLVPASTMKIATSATALSVLKPDYVFVTEVTVDNARGGSVGNLYVRGFGDPYLVSEELYVLARELRERGLKEVRGNIAVDDSFFEPAPPLDENEKIGIRAYHAPYSALSLNFNSVKVIVRPGVRAGEPAEVALDPISEYAEVKSAVKTVKGNKPAQIEIFRNGGQKYRETIRVEGTIGEDAPIKNRYVNVSSPSLYAGEALREFLLREGIRVQGKIVQGRAPTNAVPYWEHTNSRPLSAIVYGLNKFSNNFMAEQINLTLGAQVNGVPGTREKGLAVIRDHLLSCGIPESSFTLSEASGLSRNNRISAAALVKVLQTAARDFTYNAEFMASFGVAGVDGTLKEKFTDAKLKRRLRAKTGNLRGVNALAGYAVSPDGKPLTFAIIVNGNSKVQHFIDYGERIMRAILDTPFPSHAHVTR</sequence>
<dbReference type="GO" id="GO:0000270">
    <property type="term" value="P:peptidoglycan metabolic process"/>
    <property type="evidence" value="ECO:0007669"/>
    <property type="project" value="TreeGrafter"/>
</dbReference>
<dbReference type="HOGENOM" id="CLU_017692_2_1_7"/>
<dbReference type="GO" id="GO:0006508">
    <property type="term" value="P:proteolysis"/>
    <property type="evidence" value="ECO:0007669"/>
    <property type="project" value="InterPro"/>
</dbReference>
<dbReference type="EMBL" id="CP003360">
    <property type="protein sequence ID" value="AFM26484.1"/>
    <property type="molecule type" value="Genomic_DNA"/>
</dbReference>
<reference evidence="5" key="1">
    <citation type="submission" date="2012-06" db="EMBL/GenBank/DDBJ databases">
        <title>Complete sequence of chromosome of Desulfomonile tiedjei DSM 6799.</title>
        <authorList>
            <person name="Lucas S."/>
            <person name="Copeland A."/>
            <person name="Lapidus A."/>
            <person name="Glavina del Rio T."/>
            <person name="Dalin E."/>
            <person name="Tice H."/>
            <person name="Bruce D."/>
            <person name="Goodwin L."/>
            <person name="Pitluck S."/>
            <person name="Peters L."/>
            <person name="Ovchinnikova G."/>
            <person name="Zeytun A."/>
            <person name="Lu M."/>
            <person name="Kyrpides N."/>
            <person name="Mavromatis K."/>
            <person name="Ivanova N."/>
            <person name="Brettin T."/>
            <person name="Detter J.C."/>
            <person name="Han C."/>
            <person name="Larimer F."/>
            <person name="Land M."/>
            <person name="Hauser L."/>
            <person name="Markowitz V."/>
            <person name="Cheng J.-F."/>
            <person name="Hugenholtz P."/>
            <person name="Woyke T."/>
            <person name="Wu D."/>
            <person name="Spring S."/>
            <person name="Schroeder M."/>
            <person name="Brambilla E."/>
            <person name="Klenk H.-P."/>
            <person name="Eisen J.A."/>
        </authorList>
    </citation>
    <scope>NUCLEOTIDE SEQUENCE [LARGE SCALE GENOMIC DNA]</scope>
    <source>
        <strain evidence="5">ATCC 49306 / DSM 6799 / DCB-1</strain>
    </source>
</reference>
<name>I4CA93_DESTA</name>
<keyword evidence="5" id="KW-1185">Reference proteome</keyword>
<dbReference type="eggNOG" id="COG2027">
    <property type="taxonomic scope" value="Bacteria"/>
</dbReference>
<organism evidence="4 5">
    <name type="scientific">Desulfomonile tiedjei (strain ATCC 49306 / DSM 6799 / DCB-1)</name>
    <dbReference type="NCBI Taxonomy" id="706587"/>
    <lineage>
        <taxon>Bacteria</taxon>
        <taxon>Pseudomonadati</taxon>
        <taxon>Thermodesulfobacteriota</taxon>
        <taxon>Desulfomonilia</taxon>
        <taxon>Desulfomonilales</taxon>
        <taxon>Desulfomonilaceae</taxon>
        <taxon>Desulfomonile</taxon>
    </lineage>
</organism>
<keyword evidence="3" id="KW-1133">Transmembrane helix</keyword>
<keyword evidence="2" id="KW-0378">Hydrolase</keyword>
<dbReference type="NCBIfam" id="TIGR00666">
    <property type="entry name" value="PBP4"/>
    <property type="match status" value="1"/>
</dbReference>
<dbReference type="Gene3D" id="3.50.80.20">
    <property type="entry name" value="D-Ala-D-Ala carboxypeptidase C, peptidase S13"/>
    <property type="match status" value="1"/>
</dbReference>
<dbReference type="PATRIC" id="fig|706587.4.peg.4359"/>
<dbReference type="PANTHER" id="PTHR30023">
    <property type="entry name" value="D-ALANYL-D-ALANINE CARBOXYPEPTIDASE"/>
    <property type="match status" value="1"/>
</dbReference>
<dbReference type="GO" id="GO:0004185">
    <property type="term" value="F:serine-type carboxypeptidase activity"/>
    <property type="evidence" value="ECO:0007669"/>
    <property type="project" value="InterPro"/>
</dbReference>
<proteinExistence type="inferred from homology"/>
<dbReference type="KEGG" id="dti:Desti_3842"/>
<dbReference type="PRINTS" id="PR00922">
    <property type="entry name" value="DADACBPTASE3"/>
</dbReference>
<dbReference type="Proteomes" id="UP000006055">
    <property type="component" value="Chromosome"/>
</dbReference>
<feature type="transmembrane region" description="Helical" evidence="3">
    <location>
        <begin position="51"/>
        <end position="67"/>
    </location>
</feature>
<keyword evidence="4" id="KW-0645">Protease</keyword>
<evidence type="ECO:0000313" key="4">
    <source>
        <dbReference type="EMBL" id="AFM26484.1"/>
    </source>
</evidence>
<evidence type="ECO:0000256" key="3">
    <source>
        <dbReference type="SAM" id="Phobius"/>
    </source>
</evidence>
<evidence type="ECO:0000313" key="5">
    <source>
        <dbReference type="Proteomes" id="UP000006055"/>
    </source>
</evidence>
<protein>
    <submittedName>
        <fullName evidence="4">D-alanyl-D-alanine carboxypeptidase, serine-type, PBP4 family</fullName>
    </submittedName>
</protein>
<keyword evidence="3" id="KW-0812">Transmembrane</keyword>
<dbReference type="Gene3D" id="3.40.710.10">
    <property type="entry name" value="DD-peptidase/beta-lactamase superfamily"/>
    <property type="match status" value="2"/>
</dbReference>
<keyword evidence="3" id="KW-0472">Membrane</keyword>
<dbReference type="InterPro" id="IPR012338">
    <property type="entry name" value="Beta-lactam/transpept-like"/>
</dbReference>
<dbReference type="STRING" id="706587.Desti_3842"/>